<gene>
    <name evidence="2" type="ORF">FYJ45_13230</name>
</gene>
<evidence type="ECO:0000256" key="1">
    <source>
        <dbReference type="ARBA" id="ARBA00022679"/>
    </source>
</evidence>
<proteinExistence type="predicted"/>
<dbReference type="Gene3D" id="3.90.550.20">
    <property type="match status" value="1"/>
</dbReference>
<comment type="caution">
    <text evidence="2">The sequence shown here is derived from an EMBL/GenBank/DDBJ whole genome shotgun (WGS) entry which is preliminary data.</text>
</comment>
<evidence type="ECO:0000313" key="3">
    <source>
        <dbReference type="Proteomes" id="UP000436047"/>
    </source>
</evidence>
<dbReference type="GO" id="GO:0016020">
    <property type="term" value="C:membrane"/>
    <property type="evidence" value="ECO:0007669"/>
    <property type="project" value="GOC"/>
</dbReference>
<name>A0A6N7WIF0_9FIRM</name>
<dbReference type="Pfam" id="PF04488">
    <property type="entry name" value="Gly_transf_sug"/>
    <property type="match status" value="1"/>
</dbReference>
<accession>A0A6N7WIF0</accession>
<dbReference type="Proteomes" id="UP000436047">
    <property type="component" value="Unassembled WGS sequence"/>
</dbReference>
<dbReference type="PANTHER" id="PTHR32385">
    <property type="entry name" value="MANNOSYL PHOSPHORYLINOSITOL CERAMIDE SYNTHASE"/>
    <property type="match status" value="1"/>
</dbReference>
<reference evidence="2 3" key="1">
    <citation type="submission" date="2019-08" db="EMBL/GenBank/DDBJ databases">
        <title>In-depth cultivation of the pig gut microbiome towards novel bacterial diversity and tailored functional studies.</title>
        <authorList>
            <person name="Wylensek D."/>
            <person name="Hitch T.C.A."/>
            <person name="Clavel T."/>
        </authorList>
    </citation>
    <scope>NUCLEOTIDE SEQUENCE [LARGE SCALE GENOMIC DNA]</scope>
    <source>
        <strain evidence="2 3">WCA-389-WT-23B</strain>
    </source>
</reference>
<dbReference type="SUPFAM" id="SSF53448">
    <property type="entry name" value="Nucleotide-diphospho-sugar transferases"/>
    <property type="match status" value="1"/>
</dbReference>
<dbReference type="AlphaFoldDB" id="A0A6N7WIF0"/>
<dbReference type="InterPro" id="IPR029044">
    <property type="entry name" value="Nucleotide-diphossugar_trans"/>
</dbReference>
<dbReference type="GO" id="GO:0000030">
    <property type="term" value="F:mannosyltransferase activity"/>
    <property type="evidence" value="ECO:0007669"/>
    <property type="project" value="TreeGrafter"/>
</dbReference>
<dbReference type="PANTHER" id="PTHR32385:SF15">
    <property type="entry name" value="INOSITOL PHOSPHOCERAMIDE MANNOSYLTRANSFERASE 1"/>
    <property type="match status" value="1"/>
</dbReference>
<keyword evidence="1 2" id="KW-0808">Transferase</keyword>
<keyword evidence="3" id="KW-1185">Reference proteome</keyword>
<dbReference type="GO" id="GO:0051999">
    <property type="term" value="P:mannosyl-inositol phosphorylceramide biosynthetic process"/>
    <property type="evidence" value="ECO:0007669"/>
    <property type="project" value="TreeGrafter"/>
</dbReference>
<organism evidence="2 3">
    <name type="scientific">Eisenbergiella porci</name>
    <dbReference type="NCBI Taxonomy" id="2652274"/>
    <lineage>
        <taxon>Bacteria</taxon>
        <taxon>Bacillati</taxon>
        <taxon>Bacillota</taxon>
        <taxon>Clostridia</taxon>
        <taxon>Lachnospirales</taxon>
        <taxon>Lachnospiraceae</taxon>
        <taxon>Eisenbergiella</taxon>
    </lineage>
</organism>
<dbReference type="InterPro" id="IPR007577">
    <property type="entry name" value="GlycoTrfase_DXD_sugar-bd_CS"/>
</dbReference>
<sequence length="245" mass="28555">MKQCGEKTMIPKIIHYCWFGEKHLPPEAVKCIESWKKYCPDYKIIQWNESNYNLKKNEYVNAAYQSKKWAFLTDYVRLDVIYEYGGIYLDTDVELIKSLDSLLQYQAYMGMEQPGRVATGLGFGAVKGHAFVLENKEAYEKKDAINEDGSIKLTTCVTITTDLLKKYGLCVNSAVQKVCDVTIFPPEYFCPIVMGTRKIRSTSNTYSIHHYASSWKAENKMVRELKYRLIPLKQFIRKYILHNFR</sequence>
<protein>
    <submittedName>
        <fullName evidence="2">Glycosyl transferase</fullName>
    </submittedName>
</protein>
<dbReference type="EMBL" id="VUMI01000020">
    <property type="protein sequence ID" value="MSS89228.1"/>
    <property type="molecule type" value="Genomic_DNA"/>
</dbReference>
<dbReference type="InterPro" id="IPR051706">
    <property type="entry name" value="Glycosyltransferase_domain"/>
</dbReference>
<evidence type="ECO:0000313" key="2">
    <source>
        <dbReference type="EMBL" id="MSS89228.1"/>
    </source>
</evidence>